<feature type="region of interest" description="Disordered" evidence="2">
    <location>
        <begin position="15"/>
        <end position="49"/>
    </location>
</feature>
<evidence type="ECO:0000256" key="1">
    <source>
        <dbReference type="SAM" id="Coils"/>
    </source>
</evidence>
<dbReference type="Proteomes" id="UP000298663">
    <property type="component" value="Unassembled WGS sequence"/>
</dbReference>
<sequence length="191" mass="22965">MANPTFHQLCSTISNVRSSSPDDRNRSSRRRNEVKRSRSMPLYDSGSQEQRQEFSADVFFYKNLVRGLEESEETVIRLREELQTMVERNKRVEERLLKCRLTWDAELLKERERYVRKVTLATQRVEQASIARQETKRNERLTRVWNTLQRLRKVQSDADQLERLIRQNAVRTRRLKQKFNEFPPLEIVKKA</sequence>
<keyword evidence="4" id="KW-1185">Reference proteome</keyword>
<dbReference type="EMBL" id="AZBU02000002">
    <property type="protein sequence ID" value="TKR93077.1"/>
    <property type="molecule type" value="Genomic_DNA"/>
</dbReference>
<reference evidence="3 4" key="2">
    <citation type="journal article" date="2019" name="G3 (Bethesda)">
        <title>Hybrid Assembly of the Genome of the Entomopathogenic Nematode Steinernema carpocapsae Identifies the X-Chromosome.</title>
        <authorList>
            <person name="Serra L."/>
            <person name="Macchietto M."/>
            <person name="Macias-Munoz A."/>
            <person name="McGill C.J."/>
            <person name="Rodriguez I.M."/>
            <person name="Rodriguez B."/>
            <person name="Murad R."/>
            <person name="Mortazavi A."/>
        </authorList>
    </citation>
    <scope>NUCLEOTIDE SEQUENCE [LARGE SCALE GENOMIC DNA]</scope>
    <source>
        <strain evidence="3 4">ALL</strain>
    </source>
</reference>
<evidence type="ECO:0000256" key="2">
    <source>
        <dbReference type="SAM" id="MobiDB-lite"/>
    </source>
</evidence>
<organism evidence="3 4">
    <name type="scientific">Steinernema carpocapsae</name>
    <name type="common">Entomopathogenic nematode</name>
    <dbReference type="NCBI Taxonomy" id="34508"/>
    <lineage>
        <taxon>Eukaryota</taxon>
        <taxon>Metazoa</taxon>
        <taxon>Ecdysozoa</taxon>
        <taxon>Nematoda</taxon>
        <taxon>Chromadorea</taxon>
        <taxon>Rhabditida</taxon>
        <taxon>Tylenchina</taxon>
        <taxon>Panagrolaimomorpha</taxon>
        <taxon>Strongyloidoidea</taxon>
        <taxon>Steinernematidae</taxon>
        <taxon>Steinernema</taxon>
    </lineage>
</organism>
<dbReference type="AlphaFoldDB" id="A0A4U5P9U5"/>
<accession>A0A4U5P9U5</accession>
<reference evidence="3 4" key="1">
    <citation type="journal article" date="2015" name="Genome Biol.">
        <title>Comparative genomics of Steinernema reveals deeply conserved gene regulatory networks.</title>
        <authorList>
            <person name="Dillman A.R."/>
            <person name="Macchietto M."/>
            <person name="Porter C.F."/>
            <person name="Rogers A."/>
            <person name="Williams B."/>
            <person name="Antoshechkin I."/>
            <person name="Lee M.M."/>
            <person name="Goodwin Z."/>
            <person name="Lu X."/>
            <person name="Lewis E.E."/>
            <person name="Goodrich-Blair H."/>
            <person name="Stock S.P."/>
            <person name="Adams B.J."/>
            <person name="Sternberg P.W."/>
            <person name="Mortazavi A."/>
        </authorList>
    </citation>
    <scope>NUCLEOTIDE SEQUENCE [LARGE SCALE GENOMIC DNA]</scope>
    <source>
        <strain evidence="3 4">ALL</strain>
    </source>
</reference>
<protein>
    <submittedName>
        <fullName evidence="3">Uncharacterized protein</fullName>
    </submittedName>
</protein>
<evidence type="ECO:0000313" key="3">
    <source>
        <dbReference type="EMBL" id="TKR93077.1"/>
    </source>
</evidence>
<feature type="coiled-coil region" evidence="1">
    <location>
        <begin position="61"/>
        <end position="95"/>
    </location>
</feature>
<evidence type="ECO:0000313" key="4">
    <source>
        <dbReference type="Proteomes" id="UP000298663"/>
    </source>
</evidence>
<comment type="caution">
    <text evidence="3">The sequence shown here is derived from an EMBL/GenBank/DDBJ whole genome shotgun (WGS) entry which is preliminary data.</text>
</comment>
<keyword evidence="1" id="KW-0175">Coiled coil</keyword>
<proteinExistence type="predicted"/>
<gene>
    <name evidence="3" type="ORF">L596_007604</name>
</gene>
<name>A0A4U5P9U5_STECR</name>
<feature type="compositionally biased region" description="Basic and acidic residues" evidence="2">
    <location>
        <begin position="20"/>
        <end position="36"/>
    </location>
</feature>